<accession>A0A7D9IXJ1</accession>
<dbReference type="SUPFAM" id="SSF101576">
    <property type="entry name" value="Supernatant protein factor (SPF), C-terminal domain"/>
    <property type="match status" value="1"/>
</dbReference>
<dbReference type="GO" id="GO:0005764">
    <property type="term" value="C:lysosome"/>
    <property type="evidence" value="ECO:0007669"/>
    <property type="project" value="TreeGrafter"/>
</dbReference>
<proteinExistence type="predicted"/>
<dbReference type="PROSITE" id="PS50866">
    <property type="entry name" value="GOLD"/>
    <property type="match status" value="1"/>
</dbReference>
<gene>
    <name evidence="3" type="ORF">PACLA_8A029864</name>
</gene>
<dbReference type="Gene3D" id="3.30.40.10">
    <property type="entry name" value="Zinc/RING finger domain, C3HC4 (zinc finger)"/>
    <property type="match status" value="1"/>
</dbReference>
<dbReference type="InterPro" id="IPR036598">
    <property type="entry name" value="GOLD_dom_sf"/>
</dbReference>
<feature type="compositionally biased region" description="Low complexity" evidence="2">
    <location>
        <begin position="704"/>
        <end position="713"/>
    </location>
</feature>
<name>A0A7D9IXJ1_PARCT</name>
<evidence type="ECO:0000256" key="2">
    <source>
        <dbReference type="SAM" id="MobiDB-lite"/>
    </source>
</evidence>
<dbReference type="Gene3D" id="2.60.120.680">
    <property type="entry name" value="GOLD domain"/>
    <property type="match status" value="1"/>
</dbReference>
<comment type="caution">
    <text evidence="3">The sequence shown here is derived from an EMBL/GenBank/DDBJ whole genome shotgun (WGS) entry which is preliminary data.</text>
</comment>
<dbReference type="CDD" id="cd15726">
    <property type="entry name" value="FYVE_FYCO1"/>
    <property type="match status" value="1"/>
</dbReference>
<dbReference type="GO" id="GO:0046872">
    <property type="term" value="F:metal ion binding"/>
    <property type="evidence" value="ECO:0007669"/>
    <property type="project" value="InterPro"/>
</dbReference>
<feature type="coiled-coil region" evidence="1">
    <location>
        <begin position="142"/>
        <end position="176"/>
    </location>
</feature>
<dbReference type="GO" id="GO:0005770">
    <property type="term" value="C:late endosome"/>
    <property type="evidence" value="ECO:0007669"/>
    <property type="project" value="TreeGrafter"/>
</dbReference>
<dbReference type="SMART" id="SM00064">
    <property type="entry name" value="FYVE"/>
    <property type="match status" value="1"/>
</dbReference>
<feature type="compositionally biased region" description="Basic and acidic residues" evidence="2">
    <location>
        <begin position="7"/>
        <end position="29"/>
    </location>
</feature>
<feature type="compositionally biased region" description="Polar residues" evidence="2">
    <location>
        <begin position="714"/>
        <end position="723"/>
    </location>
</feature>
<evidence type="ECO:0000256" key="1">
    <source>
        <dbReference type="SAM" id="Coils"/>
    </source>
</evidence>
<dbReference type="PANTHER" id="PTHR46753">
    <property type="entry name" value="FYVE AND COILED-COIL DOMAIN-CONTAINING PROTEIN 1"/>
    <property type="match status" value="1"/>
</dbReference>
<dbReference type="Pfam" id="PF01363">
    <property type="entry name" value="FYVE"/>
    <property type="match status" value="1"/>
</dbReference>
<dbReference type="PROSITE" id="PS50178">
    <property type="entry name" value="ZF_FYVE"/>
    <property type="match status" value="1"/>
</dbReference>
<feature type="compositionally biased region" description="Basic and acidic residues" evidence="2">
    <location>
        <begin position="739"/>
        <end position="752"/>
    </location>
</feature>
<feature type="region of interest" description="Disordered" evidence="2">
    <location>
        <begin position="704"/>
        <end position="776"/>
    </location>
</feature>
<dbReference type="AlphaFoldDB" id="A0A7D9IXJ1"/>
<evidence type="ECO:0000313" key="3">
    <source>
        <dbReference type="EMBL" id="CAB4018678.1"/>
    </source>
</evidence>
<dbReference type="InterPro" id="IPR009038">
    <property type="entry name" value="GOLD_dom"/>
</dbReference>
<feature type="non-terminal residue" evidence="3">
    <location>
        <position position="928"/>
    </location>
</feature>
<dbReference type="InterPro" id="IPR017455">
    <property type="entry name" value="Znf_FYVE-rel"/>
</dbReference>
<sequence>LDSLNEELEKVSEHYKDSQKTVRDLEKDLSNSQESTKTLESEICLLKENIERQKIECKRLTEEHDNLKSEIQCSHQNETLLRNKLAESESKLNIKTLEKDKIQEAFENVNGLVFGSFEDFESYYKSQLLDKEKGLEVKDNENKTLQQRLIQRTGENEQLKRELQEALARTPQNEQEVNTESAQTQETDICASELEVLLDTIEKANMNVSKWLHHDTDDAQQDSDIRSTEEKCKSLANNLNELDNNLKNDKETLAKVDEERGKLDSQCKSLSLEIERLLQLNEEMENEKATSFLNRQGQQKDKVELEDQIRVLTDEKTKLEDTLNSVRKEKSDIDSEIQKLNEKLQEESYLRLVLENEVSEITELFNKEKSEQADSLKEIERLKMEVEETEAKCEELKVELTNGKEELDSVAGNLDTKENELGKVEELLEKSQTEKEEMERNIASYEEQLANLQCTMEQQVSSLRFQLSSEALKYDEEIKTLSEEKQEAMALRDKIQENEETITELENKLKERNETWQTEKKKLASDIKLLKNEIKVLNGNIDADKQEIQSIENTLMLSKKKCEKEKGRNQEYRKTIKEIREQKSENEKILEQEKSELEEDIKQLKNKLISLLSDKSELWKRSTQLEFDMKTRLSETWVEDKDVKHCPQCNIEFTLFLRKHHCRFCGNVFCHNCSDNFVKTIHSRKPYRACTSCHQKEKELKTDTSLLTNTSLNQDDGSLSIDSHGSDTEEDLTSTPNKMAKDETNQKDRSHSEVLSNEQVDTKDSSDFSDDSDENFQIIDETEVREDSLSSSFKNDSLSIKHSTTLMPGDGSQDWSEATIPAGKRYLMNVEVLTGSQIVVEFTTSEQDILFGIVIQETNSSSRSKTLIPLCQINSHERCAKKQIKMTSSGILMLVFDNTHPKSSIQQLRFKIHSKKPTDEHKTRRGTK</sequence>
<dbReference type="InterPro" id="IPR000306">
    <property type="entry name" value="Znf_FYVE"/>
</dbReference>
<dbReference type="SUPFAM" id="SSF57903">
    <property type="entry name" value="FYVE/PHD zinc finger"/>
    <property type="match status" value="1"/>
</dbReference>
<protein>
    <submittedName>
        <fullName evidence="3">FYVE and coiled-coil domain-containing 1</fullName>
    </submittedName>
</protein>
<keyword evidence="4" id="KW-1185">Reference proteome</keyword>
<dbReference type="PANTHER" id="PTHR46753:SF2">
    <property type="entry name" value="FYVE AND COILED-COIL DOMAIN-CONTAINING PROTEIN 1"/>
    <property type="match status" value="1"/>
</dbReference>
<dbReference type="GO" id="GO:0072383">
    <property type="term" value="P:plus-end-directed vesicle transport along microtubule"/>
    <property type="evidence" value="ECO:0007669"/>
    <property type="project" value="TreeGrafter"/>
</dbReference>
<dbReference type="GO" id="GO:0005776">
    <property type="term" value="C:autophagosome"/>
    <property type="evidence" value="ECO:0007669"/>
    <property type="project" value="TreeGrafter"/>
</dbReference>
<feature type="compositionally biased region" description="Acidic residues" evidence="2">
    <location>
        <begin position="767"/>
        <end position="776"/>
    </location>
</feature>
<dbReference type="InterPro" id="IPR013083">
    <property type="entry name" value="Znf_RING/FYVE/PHD"/>
</dbReference>
<feature type="region of interest" description="Disordered" evidence="2">
    <location>
        <begin position="1"/>
        <end position="36"/>
    </location>
</feature>
<reference evidence="3" key="1">
    <citation type="submission" date="2020-04" db="EMBL/GenBank/DDBJ databases">
        <authorList>
            <person name="Alioto T."/>
            <person name="Alioto T."/>
            <person name="Gomez Garrido J."/>
        </authorList>
    </citation>
    <scope>NUCLEOTIDE SEQUENCE</scope>
    <source>
        <strain evidence="3">A484AB</strain>
    </source>
</reference>
<dbReference type="OrthoDB" id="660555at2759"/>
<evidence type="ECO:0000313" key="4">
    <source>
        <dbReference type="Proteomes" id="UP001152795"/>
    </source>
</evidence>
<dbReference type="Proteomes" id="UP001152795">
    <property type="component" value="Unassembled WGS sequence"/>
</dbReference>
<keyword evidence="1" id="KW-0175">Coiled coil</keyword>
<dbReference type="EMBL" id="CACRXK020010120">
    <property type="protein sequence ID" value="CAB4018678.1"/>
    <property type="molecule type" value="Genomic_DNA"/>
</dbReference>
<organism evidence="3 4">
    <name type="scientific">Paramuricea clavata</name>
    <name type="common">Red gorgonian</name>
    <name type="synonym">Violescent sea-whip</name>
    <dbReference type="NCBI Taxonomy" id="317549"/>
    <lineage>
        <taxon>Eukaryota</taxon>
        <taxon>Metazoa</taxon>
        <taxon>Cnidaria</taxon>
        <taxon>Anthozoa</taxon>
        <taxon>Octocorallia</taxon>
        <taxon>Malacalcyonacea</taxon>
        <taxon>Plexauridae</taxon>
        <taxon>Paramuricea</taxon>
    </lineage>
</organism>
<dbReference type="InterPro" id="IPR047337">
    <property type="entry name" value="FYVE_FYCO1"/>
</dbReference>
<dbReference type="InterPro" id="IPR011011">
    <property type="entry name" value="Znf_FYVE_PHD"/>
</dbReference>
<feature type="coiled-coil region" evidence="1">
    <location>
        <begin position="225"/>
        <end position="614"/>
    </location>
</feature>
<dbReference type="GO" id="GO:1901098">
    <property type="term" value="P:positive regulation of autophagosome maturation"/>
    <property type="evidence" value="ECO:0007669"/>
    <property type="project" value="TreeGrafter"/>
</dbReference>